<evidence type="ECO:0000313" key="2">
    <source>
        <dbReference type="EMBL" id="RRT54153.1"/>
    </source>
</evidence>
<evidence type="ECO:0000313" key="3">
    <source>
        <dbReference type="Proteomes" id="UP000287651"/>
    </source>
</evidence>
<sequence>MRGLKSVVDWRGRSSLQVSSRCVCYTLMDMMNPSNEMSSPLCEPANLVVFTPNNATESGRLQHWREHSYVKPSSSMDGALRRTIGDEQMHGFRCHQCRLHALRSTHWSDAKPHGDGEQESDHFPVSGCDHKWSK</sequence>
<dbReference type="AlphaFoldDB" id="A0A426YQY5"/>
<dbReference type="EMBL" id="AMZH03010752">
    <property type="protein sequence ID" value="RRT54153.1"/>
    <property type="molecule type" value="Genomic_DNA"/>
</dbReference>
<proteinExistence type="predicted"/>
<name>A0A426YQY5_ENSVE</name>
<gene>
    <name evidence="2" type="ORF">B296_00049361</name>
</gene>
<comment type="caution">
    <text evidence="2">The sequence shown here is derived from an EMBL/GenBank/DDBJ whole genome shotgun (WGS) entry which is preliminary data.</text>
</comment>
<feature type="region of interest" description="Disordered" evidence="1">
    <location>
        <begin position="108"/>
        <end position="134"/>
    </location>
</feature>
<reference evidence="2 3" key="1">
    <citation type="journal article" date="2014" name="Agronomy (Basel)">
        <title>A Draft Genome Sequence for Ensete ventricosum, the Drought-Tolerant Tree Against Hunger.</title>
        <authorList>
            <person name="Harrison J."/>
            <person name="Moore K.A."/>
            <person name="Paszkiewicz K."/>
            <person name="Jones T."/>
            <person name="Grant M."/>
            <person name="Ambacheew D."/>
            <person name="Muzemil S."/>
            <person name="Studholme D.J."/>
        </authorList>
    </citation>
    <scope>NUCLEOTIDE SEQUENCE [LARGE SCALE GENOMIC DNA]</scope>
</reference>
<evidence type="ECO:0000256" key="1">
    <source>
        <dbReference type="SAM" id="MobiDB-lite"/>
    </source>
</evidence>
<accession>A0A426YQY5</accession>
<organism evidence="2 3">
    <name type="scientific">Ensete ventricosum</name>
    <name type="common">Abyssinian banana</name>
    <name type="synonym">Musa ensete</name>
    <dbReference type="NCBI Taxonomy" id="4639"/>
    <lineage>
        <taxon>Eukaryota</taxon>
        <taxon>Viridiplantae</taxon>
        <taxon>Streptophyta</taxon>
        <taxon>Embryophyta</taxon>
        <taxon>Tracheophyta</taxon>
        <taxon>Spermatophyta</taxon>
        <taxon>Magnoliopsida</taxon>
        <taxon>Liliopsida</taxon>
        <taxon>Zingiberales</taxon>
        <taxon>Musaceae</taxon>
        <taxon>Ensete</taxon>
    </lineage>
</organism>
<protein>
    <submittedName>
        <fullName evidence="2">Uncharacterized protein</fullName>
    </submittedName>
</protein>
<dbReference type="Proteomes" id="UP000287651">
    <property type="component" value="Unassembled WGS sequence"/>
</dbReference>